<proteinExistence type="predicted"/>
<comment type="caution">
    <text evidence="1">The sequence shown here is derived from an EMBL/GenBank/DDBJ whole genome shotgun (WGS) entry which is preliminary data.</text>
</comment>
<dbReference type="Proteomes" id="UP001058974">
    <property type="component" value="Chromosome 6"/>
</dbReference>
<name>A0A9D5A6N9_PEA</name>
<dbReference type="AlphaFoldDB" id="A0A9D5A6N9"/>
<evidence type="ECO:0000313" key="1">
    <source>
        <dbReference type="EMBL" id="KAI5397479.1"/>
    </source>
</evidence>
<protein>
    <submittedName>
        <fullName evidence="1">Uncharacterized protein</fullName>
    </submittedName>
</protein>
<organism evidence="1 2">
    <name type="scientific">Pisum sativum</name>
    <name type="common">Garden pea</name>
    <name type="synonym">Lathyrus oleraceus</name>
    <dbReference type="NCBI Taxonomy" id="3888"/>
    <lineage>
        <taxon>Eukaryota</taxon>
        <taxon>Viridiplantae</taxon>
        <taxon>Streptophyta</taxon>
        <taxon>Embryophyta</taxon>
        <taxon>Tracheophyta</taxon>
        <taxon>Spermatophyta</taxon>
        <taxon>Magnoliopsida</taxon>
        <taxon>eudicotyledons</taxon>
        <taxon>Gunneridae</taxon>
        <taxon>Pentapetalae</taxon>
        <taxon>rosids</taxon>
        <taxon>fabids</taxon>
        <taxon>Fabales</taxon>
        <taxon>Fabaceae</taxon>
        <taxon>Papilionoideae</taxon>
        <taxon>50 kb inversion clade</taxon>
        <taxon>NPAAA clade</taxon>
        <taxon>Hologalegina</taxon>
        <taxon>IRL clade</taxon>
        <taxon>Fabeae</taxon>
        <taxon>Lathyrus</taxon>
    </lineage>
</organism>
<reference evidence="1 2" key="1">
    <citation type="journal article" date="2022" name="Nat. Genet.">
        <title>Improved pea reference genome and pan-genome highlight genomic features and evolutionary characteristics.</title>
        <authorList>
            <person name="Yang T."/>
            <person name="Liu R."/>
            <person name="Luo Y."/>
            <person name="Hu S."/>
            <person name="Wang D."/>
            <person name="Wang C."/>
            <person name="Pandey M.K."/>
            <person name="Ge S."/>
            <person name="Xu Q."/>
            <person name="Li N."/>
            <person name="Li G."/>
            <person name="Huang Y."/>
            <person name="Saxena R.K."/>
            <person name="Ji Y."/>
            <person name="Li M."/>
            <person name="Yan X."/>
            <person name="He Y."/>
            <person name="Liu Y."/>
            <person name="Wang X."/>
            <person name="Xiang C."/>
            <person name="Varshney R.K."/>
            <person name="Ding H."/>
            <person name="Gao S."/>
            <person name="Zong X."/>
        </authorList>
    </citation>
    <scope>NUCLEOTIDE SEQUENCE [LARGE SCALE GENOMIC DNA]</scope>
    <source>
        <strain evidence="1 2">cv. Zhongwan 6</strain>
    </source>
</reference>
<keyword evidence="2" id="KW-1185">Reference proteome</keyword>
<accession>A0A9D5A6N9</accession>
<dbReference type="Gramene" id="Psat06G0333500-T1">
    <property type="protein sequence ID" value="KAI5397479.1"/>
    <property type="gene ID" value="KIW84_063335"/>
</dbReference>
<gene>
    <name evidence="1" type="ORF">KIW84_063335</name>
</gene>
<sequence length="125" mass="14629">MQLEAVPRLYMFGGPKFQPIYNVGCHNLWMWRNKEEHEEQYQRSYHLGLHITQRLDEYGKVVCNHNVVLNDVKMKVMLRSDPPSENWAKLNTNGESRENEATSCSGIIRDMYGSVRVVSLKNCRL</sequence>
<dbReference type="EMBL" id="JAMSHJ010000006">
    <property type="protein sequence ID" value="KAI5397479.1"/>
    <property type="molecule type" value="Genomic_DNA"/>
</dbReference>
<evidence type="ECO:0000313" key="2">
    <source>
        <dbReference type="Proteomes" id="UP001058974"/>
    </source>
</evidence>